<sequence>MALLTKAAFLASALLSTRTLAQSCVSYGVDFQSGGSYFQNISSTDDFSFVSVFEGCQDDVANNILVDPNGDEYQCTDTPLQPDDTNQMATCPMQKDDMFTGDWSVIIISNNGDSDPIAYERDFYVSVGVPQTYTFTPTLTLTAVTTPILNVTSTDTQTFTTTSTVTTTVPSKTYSPTVTSTPSKVTTTITKTVGTVKKTARVVIPSIVTKSRTATCSIPARQTFPDPTCTITPTLVTAAALQTDAAKAKFRRVPDAIAILDRDTRIAERKARLAERRAIAKRTPDAATVTVTDTNTADYITTTTTSTAPTSTMSITVAASITTTLTTTTTVQSGKTTLPVVTVTAATPTVTKTRYTVLTTTVATSTRTQTITVTSTFVPTASASICRIKGGVMK</sequence>
<evidence type="ECO:0000313" key="3">
    <source>
        <dbReference type="Proteomes" id="UP001562354"/>
    </source>
</evidence>
<reference evidence="2 3" key="1">
    <citation type="submission" date="2024-07" db="EMBL/GenBank/DDBJ databases">
        <title>Draft sequence of the Neodothiora populina.</title>
        <authorList>
            <person name="Drown D.D."/>
            <person name="Schuette U.S."/>
            <person name="Buechlein A.B."/>
            <person name="Rusch D.R."/>
            <person name="Winton L.W."/>
            <person name="Adams G.A."/>
        </authorList>
    </citation>
    <scope>NUCLEOTIDE SEQUENCE [LARGE SCALE GENOMIC DNA]</scope>
    <source>
        <strain evidence="2 3">CPC 39397</strain>
    </source>
</reference>
<feature type="chain" id="PRO_5045752738" evidence="1">
    <location>
        <begin position="22"/>
        <end position="394"/>
    </location>
</feature>
<gene>
    <name evidence="2" type="ORF">AAFC00_004766</name>
</gene>
<comment type="caution">
    <text evidence="2">The sequence shown here is derived from an EMBL/GenBank/DDBJ whole genome shotgun (WGS) entry which is preliminary data.</text>
</comment>
<proteinExistence type="predicted"/>
<name>A0ABR3P332_9PEZI</name>
<dbReference type="GeneID" id="95978466"/>
<evidence type="ECO:0000313" key="2">
    <source>
        <dbReference type="EMBL" id="KAL1297196.1"/>
    </source>
</evidence>
<evidence type="ECO:0000256" key="1">
    <source>
        <dbReference type="SAM" id="SignalP"/>
    </source>
</evidence>
<organism evidence="2 3">
    <name type="scientific">Neodothiora populina</name>
    <dbReference type="NCBI Taxonomy" id="2781224"/>
    <lineage>
        <taxon>Eukaryota</taxon>
        <taxon>Fungi</taxon>
        <taxon>Dikarya</taxon>
        <taxon>Ascomycota</taxon>
        <taxon>Pezizomycotina</taxon>
        <taxon>Dothideomycetes</taxon>
        <taxon>Dothideomycetidae</taxon>
        <taxon>Dothideales</taxon>
        <taxon>Dothioraceae</taxon>
        <taxon>Neodothiora</taxon>
    </lineage>
</organism>
<dbReference type="Proteomes" id="UP001562354">
    <property type="component" value="Unassembled WGS sequence"/>
</dbReference>
<protein>
    <submittedName>
        <fullName evidence="2">Uncharacterized protein</fullName>
    </submittedName>
</protein>
<keyword evidence="3" id="KW-1185">Reference proteome</keyword>
<dbReference type="EMBL" id="JBFMKM010000016">
    <property type="protein sequence ID" value="KAL1297196.1"/>
    <property type="molecule type" value="Genomic_DNA"/>
</dbReference>
<feature type="signal peptide" evidence="1">
    <location>
        <begin position="1"/>
        <end position="21"/>
    </location>
</feature>
<keyword evidence="1" id="KW-0732">Signal</keyword>
<dbReference type="RefSeq" id="XP_069196878.1">
    <property type="nucleotide sequence ID" value="XM_069344450.1"/>
</dbReference>
<accession>A0ABR3P332</accession>